<dbReference type="Proteomes" id="UP000499080">
    <property type="component" value="Unassembled WGS sequence"/>
</dbReference>
<evidence type="ECO:0000313" key="1">
    <source>
        <dbReference type="EMBL" id="GBM57858.1"/>
    </source>
</evidence>
<dbReference type="AlphaFoldDB" id="A0A4Y2GZF7"/>
<comment type="caution">
    <text evidence="1">The sequence shown here is derived from an EMBL/GenBank/DDBJ whole genome shotgun (WGS) entry which is preliminary data.</text>
</comment>
<protein>
    <submittedName>
        <fullName evidence="1">Uncharacterized protein</fullName>
    </submittedName>
</protein>
<evidence type="ECO:0000313" key="2">
    <source>
        <dbReference type="Proteomes" id="UP000499080"/>
    </source>
</evidence>
<gene>
    <name evidence="1" type="ORF">AVEN_258512_1</name>
</gene>
<sequence>MFLFARQQIYYYHEIHCSKKLNDNTRYFIEEEFLTISVLLGRNVSFEHLRALIPFPVGGYCRTLVYQTVGMASFQQTHLNKKQMEKDIDGNTALGFFARFFFHFQKYSSKSICSLKAQNAGKCYVEKTEWKDAHLKSKRVNLTT</sequence>
<name>A0A4Y2GZF7_ARAVE</name>
<keyword evidence="2" id="KW-1185">Reference proteome</keyword>
<reference evidence="1 2" key="1">
    <citation type="journal article" date="2019" name="Sci. Rep.">
        <title>Orb-weaving spider Araneus ventricosus genome elucidates the spidroin gene catalogue.</title>
        <authorList>
            <person name="Kono N."/>
            <person name="Nakamura H."/>
            <person name="Ohtoshi R."/>
            <person name="Moran D.A.P."/>
            <person name="Shinohara A."/>
            <person name="Yoshida Y."/>
            <person name="Fujiwara M."/>
            <person name="Mori M."/>
            <person name="Tomita M."/>
            <person name="Arakawa K."/>
        </authorList>
    </citation>
    <scope>NUCLEOTIDE SEQUENCE [LARGE SCALE GENOMIC DNA]</scope>
</reference>
<organism evidence="1 2">
    <name type="scientific">Araneus ventricosus</name>
    <name type="common">Orbweaver spider</name>
    <name type="synonym">Epeira ventricosa</name>
    <dbReference type="NCBI Taxonomy" id="182803"/>
    <lineage>
        <taxon>Eukaryota</taxon>
        <taxon>Metazoa</taxon>
        <taxon>Ecdysozoa</taxon>
        <taxon>Arthropoda</taxon>
        <taxon>Chelicerata</taxon>
        <taxon>Arachnida</taxon>
        <taxon>Araneae</taxon>
        <taxon>Araneomorphae</taxon>
        <taxon>Entelegynae</taxon>
        <taxon>Araneoidea</taxon>
        <taxon>Araneidae</taxon>
        <taxon>Araneus</taxon>
    </lineage>
</organism>
<accession>A0A4Y2GZF7</accession>
<proteinExistence type="predicted"/>
<dbReference type="EMBL" id="BGPR01001610">
    <property type="protein sequence ID" value="GBM57858.1"/>
    <property type="molecule type" value="Genomic_DNA"/>
</dbReference>